<protein>
    <recommendedName>
        <fullName evidence="4">ZP domain-containing protein</fullName>
    </recommendedName>
</protein>
<keyword evidence="2" id="KW-1015">Disulfide bond</keyword>
<dbReference type="PROSITE" id="PS51034">
    <property type="entry name" value="ZP_2"/>
    <property type="match status" value="1"/>
</dbReference>
<name>A0A9D3Q2Z5_MEGAT</name>
<dbReference type="InterPro" id="IPR055356">
    <property type="entry name" value="ZP-N"/>
</dbReference>
<keyword evidence="3" id="KW-1133">Transmembrane helix</keyword>
<dbReference type="SMART" id="SM00241">
    <property type="entry name" value="ZP"/>
    <property type="match status" value="1"/>
</dbReference>
<dbReference type="Gene3D" id="2.60.40.4100">
    <property type="entry name" value="Zona pellucida, ZP-C domain"/>
    <property type="match status" value="1"/>
</dbReference>
<comment type="caution">
    <text evidence="5">The sequence shown here is derived from an EMBL/GenBank/DDBJ whole genome shotgun (WGS) entry which is preliminary data.</text>
</comment>
<dbReference type="EMBL" id="JAFDVH010000007">
    <property type="protein sequence ID" value="KAG7473983.1"/>
    <property type="molecule type" value="Genomic_DNA"/>
</dbReference>
<keyword evidence="1" id="KW-0732">Signal</keyword>
<dbReference type="AlphaFoldDB" id="A0A9D3Q2Z5"/>
<evidence type="ECO:0000256" key="2">
    <source>
        <dbReference type="ARBA" id="ARBA00023157"/>
    </source>
</evidence>
<dbReference type="InterPro" id="IPR042235">
    <property type="entry name" value="ZP-C_dom"/>
</dbReference>
<evidence type="ECO:0000259" key="4">
    <source>
        <dbReference type="PROSITE" id="PS51034"/>
    </source>
</evidence>
<feature type="domain" description="ZP" evidence="4">
    <location>
        <begin position="31"/>
        <end position="294"/>
    </location>
</feature>
<evidence type="ECO:0000256" key="3">
    <source>
        <dbReference type="SAM" id="Phobius"/>
    </source>
</evidence>
<keyword evidence="3" id="KW-0472">Membrane</keyword>
<gene>
    <name evidence="5" type="ORF">MATL_G00101610</name>
</gene>
<dbReference type="InterPro" id="IPR055355">
    <property type="entry name" value="ZP-C"/>
</dbReference>
<dbReference type="Proteomes" id="UP001046870">
    <property type="component" value="Chromosome 7"/>
</dbReference>
<reference evidence="5" key="1">
    <citation type="submission" date="2021-01" db="EMBL/GenBank/DDBJ databases">
        <authorList>
            <person name="Zahm M."/>
            <person name="Roques C."/>
            <person name="Cabau C."/>
            <person name="Klopp C."/>
            <person name="Donnadieu C."/>
            <person name="Jouanno E."/>
            <person name="Lampietro C."/>
            <person name="Louis A."/>
            <person name="Herpin A."/>
            <person name="Echchiki A."/>
            <person name="Berthelot C."/>
            <person name="Parey E."/>
            <person name="Roest-Crollius H."/>
            <person name="Braasch I."/>
            <person name="Postlethwait J."/>
            <person name="Bobe J."/>
            <person name="Montfort J."/>
            <person name="Bouchez O."/>
            <person name="Begum T."/>
            <person name="Mejri S."/>
            <person name="Adams A."/>
            <person name="Chen W.-J."/>
            <person name="Guiguen Y."/>
        </authorList>
    </citation>
    <scope>NUCLEOTIDE SEQUENCE</scope>
    <source>
        <strain evidence="5">YG-15Mar2019-1</strain>
        <tissue evidence="5">Brain</tissue>
    </source>
</reference>
<dbReference type="PANTHER" id="PTHR14002:SF53">
    <property type="entry name" value="UROMODULIN"/>
    <property type="match status" value="1"/>
</dbReference>
<dbReference type="Pfam" id="PF23344">
    <property type="entry name" value="ZP-N"/>
    <property type="match status" value="1"/>
</dbReference>
<dbReference type="PANTHER" id="PTHR14002">
    <property type="entry name" value="ENDOGLIN/TGF-BETA RECEPTOR TYPE III"/>
    <property type="match status" value="1"/>
</dbReference>
<dbReference type="PROSITE" id="PS51257">
    <property type="entry name" value="PROKAR_LIPOPROTEIN"/>
    <property type="match status" value="1"/>
</dbReference>
<evidence type="ECO:0000313" key="6">
    <source>
        <dbReference type="Proteomes" id="UP001046870"/>
    </source>
</evidence>
<evidence type="ECO:0000256" key="1">
    <source>
        <dbReference type="ARBA" id="ARBA00022729"/>
    </source>
</evidence>
<keyword evidence="3" id="KW-0812">Transmembrane</keyword>
<organism evidence="5 6">
    <name type="scientific">Megalops atlanticus</name>
    <name type="common">Tarpon</name>
    <name type="synonym">Clupea gigantea</name>
    <dbReference type="NCBI Taxonomy" id="7932"/>
    <lineage>
        <taxon>Eukaryota</taxon>
        <taxon>Metazoa</taxon>
        <taxon>Chordata</taxon>
        <taxon>Craniata</taxon>
        <taxon>Vertebrata</taxon>
        <taxon>Euteleostomi</taxon>
        <taxon>Actinopterygii</taxon>
        <taxon>Neopterygii</taxon>
        <taxon>Teleostei</taxon>
        <taxon>Elopiformes</taxon>
        <taxon>Megalopidae</taxon>
        <taxon>Megalops</taxon>
    </lineage>
</organism>
<dbReference type="OrthoDB" id="9987373at2759"/>
<keyword evidence="6" id="KW-1185">Reference proteome</keyword>
<proteinExistence type="predicted"/>
<accession>A0A9D3Q2Z5</accession>
<dbReference type="Pfam" id="PF00100">
    <property type="entry name" value="Zona_pellucida"/>
    <property type="match status" value="1"/>
</dbReference>
<dbReference type="Gene3D" id="2.60.40.3210">
    <property type="entry name" value="Zona pellucida, ZP-N domain"/>
    <property type="match status" value="1"/>
</dbReference>
<evidence type="ECO:0000313" key="5">
    <source>
        <dbReference type="EMBL" id="KAG7473983.1"/>
    </source>
</evidence>
<sequence>MVYRRSKVYLMLSLIFFCACEFVLVATINVVCAKDHITIMVNEHFFRYYNVKMETLHLGNEACRAHREVIFDVSFYVVRTFKDQYAYCGGKSIQNSTHVIYSQILVSGPEINGKILRNPTVRIEYQCVYPYIRTISLPFVITPFSSETVMRMNEMEATIMMRLYKDQTYREAFSSSPLLHLRDKVYVEIRITEPEDFFHLTVQECWATPFPKTSQTGSSHLLLLSGCVKDGTARFLNGSAEGRNRHGSVLRFSFYMFSFIPPSRELYLHCAVQLCIPDDRELCIPECKPISKRDVLKGVSEQGLLSYGPVRLDIPDKTKPSLLLVLVLPVGGIWFLGIFLFIVLAIAKVGRKQMSNIPNS</sequence>
<feature type="transmembrane region" description="Helical" evidence="3">
    <location>
        <begin position="322"/>
        <end position="347"/>
    </location>
</feature>
<dbReference type="InterPro" id="IPR001507">
    <property type="entry name" value="ZP_dom"/>
</dbReference>